<dbReference type="InterPro" id="IPR012902">
    <property type="entry name" value="N_methyl_site"/>
</dbReference>
<dbReference type="InterPro" id="IPR045584">
    <property type="entry name" value="Pilin-like"/>
</dbReference>
<name>A0A9Q9IFS2_9ACTN</name>
<evidence type="ECO:0000256" key="1">
    <source>
        <dbReference type="ARBA" id="ARBA00004167"/>
    </source>
</evidence>
<reference evidence="7" key="1">
    <citation type="submission" date="2021-04" db="EMBL/GenBank/DDBJ databases">
        <title>Dactylosporangium aurantiacum NRRL B-8018 full assembly.</title>
        <authorList>
            <person name="Hartkoorn R.C."/>
            <person name="Beaudoing E."/>
            <person name="Hot D."/>
        </authorList>
    </citation>
    <scope>NUCLEOTIDE SEQUENCE</scope>
    <source>
        <strain evidence="7">NRRL B-8018</strain>
    </source>
</reference>
<keyword evidence="2" id="KW-0488">Methylation</keyword>
<dbReference type="PROSITE" id="PS00409">
    <property type="entry name" value="PROKAR_NTER_METHYL"/>
    <property type="match status" value="1"/>
</dbReference>
<dbReference type="AlphaFoldDB" id="A0A9Q9IFS2"/>
<sequence>MKETLRRMQKKRAAGDSGFTLVELLVVVVIIGVLVAIAVPMYLNYRKGAANKSAESDVRAAVSAVEQFYTENGNKYPDDIVAPGTAGASVVFKIGAATTGQQVATLSPGNTLVYKQLTTGTYRICGMNEDGKVVYKYESAVGGSVKKATETDLDTCIKAAAPATP</sequence>
<organism evidence="7 8">
    <name type="scientific">Dactylosporangium aurantiacum</name>
    <dbReference type="NCBI Taxonomy" id="35754"/>
    <lineage>
        <taxon>Bacteria</taxon>
        <taxon>Bacillati</taxon>
        <taxon>Actinomycetota</taxon>
        <taxon>Actinomycetes</taxon>
        <taxon>Micromonosporales</taxon>
        <taxon>Micromonosporaceae</taxon>
        <taxon>Dactylosporangium</taxon>
    </lineage>
</organism>
<dbReference type="Pfam" id="PF07963">
    <property type="entry name" value="N_methyl"/>
    <property type="match status" value="1"/>
</dbReference>
<evidence type="ECO:0000313" key="7">
    <source>
        <dbReference type="EMBL" id="UWZ53450.1"/>
    </source>
</evidence>
<dbReference type="InterPro" id="IPR000983">
    <property type="entry name" value="Bac_GSPG_pilin"/>
</dbReference>
<dbReference type="Gene3D" id="3.30.700.10">
    <property type="entry name" value="Glycoprotein, Type 4 Pilin"/>
    <property type="match status" value="1"/>
</dbReference>
<evidence type="ECO:0000256" key="2">
    <source>
        <dbReference type="ARBA" id="ARBA00022481"/>
    </source>
</evidence>
<dbReference type="SUPFAM" id="SSF54523">
    <property type="entry name" value="Pili subunits"/>
    <property type="match status" value="1"/>
</dbReference>
<gene>
    <name evidence="7" type="ORF">Daura_44090</name>
</gene>
<comment type="subcellular location">
    <subcellularLocation>
        <location evidence="1">Membrane</location>
        <topology evidence="1">Single-pass membrane protein</topology>
    </subcellularLocation>
</comment>
<dbReference type="NCBIfam" id="TIGR02532">
    <property type="entry name" value="IV_pilin_GFxxxE"/>
    <property type="match status" value="1"/>
</dbReference>
<dbReference type="RefSeq" id="WP_033363984.1">
    <property type="nucleotide sequence ID" value="NZ_CP073767.1"/>
</dbReference>
<dbReference type="PANTHER" id="PTHR30093:SF44">
    <property type="entry name" value="TYPE II SECRETION SYSTEM CORE PROTEIN G"/>
    <property type="match status" value="1"/>
</dbReference>
<dbReference type="PRINTS" id="PR00813">
    <property type="entry name" value="BCTERIALGSPG"/>
</dbReference>
<keyword evidence="3 6" id="KW-0812">Transmembrane</keyword>
<dbReference type="PANTHER" id="PTHR30093">
    <property type="entry name" value="GENERAL SECRETION PATHWAY PROTEIN G"/>
    <property type="match status" value="1"/>
</dbReference>
<keyword evidence="5 6" id="KW-0472">Membrane</keyword>
<feature type="transmembrane region" description="Helical" evidence="6">
    <location>
        <begin position="21"/>
        <end position="43"/>
    </location>
</feature>
<evidence type="ECO:0000256" key="4">
    <source>
        <dbReference type="ARBA" id="ARBA00022989"/>
    </source>
</evidence>
<dbReference type="KEGG" id="daur:Daura_44090"/>
<protein>
    <submittedName>
        <fullName evidence="7">Prepilin-type N-terminal cleavage/methylation domain-containing protein</fullName>
    </submittedName>
</protein>
<dbReference type="OrthoDB" id="5194898at2"/>
<evidence type="ECO:0000313" key="8">
    <source>
        <dbReference type="Proteomes" id="UP001058003"/>
    </source>
</evidence>
<dbReference type="GO" id="GO:0016020">
    <property type="term" value="C:membrane"/>
    <property type="evidence" value="ECO:0007669"/>
    <property type="project" value="UniProtKB-SubCell"/>
</dbReference>
<dbReference type="Proteomes" id="UP001058003">
    <property type="component" value="Chromosome"/>
</dbReference>
<dbReference type="GO" id="GO:0015628">
    <property type="term" value="P:protein secretion by the type II secretion system"/>
    <property type="evidence" value="ECO:0007669"/>
    <property type="project" value="InterPro"/>
</dbReference>
<keyword evidence="8" id="KW-1185">Reference proteome</keyword>
<evidence type="ECO:0000256" key="3">
    <source>
        <dbReference type="ARBA" id="ARBA00022692"/>
    </source>
</evidence>
<evidence type="ECO:0000256" key="5">
    <source>
        <dbReference type="ARBA" id="ARBA00023136"/>
    </source>
</evidence>
<keyword evidence="4 6" id="KW-1133">Transmembrane helix</keyword>
<dbReference type="GO" id="GO:0015627">
    <property type="term" value="C:type II protein secretion system complex"/>
    <property type="evidence" value="ECO:0007669"/>
    <property type="project" value="InterPro"/>
</dbReference>
<proteinExistence type="predicted"/>
<accession>A0A9Q9IFS2</accession>
<dbReference type="EMBL" id="CP073767">
    <property type="protein sequence ID" value="UWZ53450.1"/>
    <property type="molecule type" value="Genomic_DNA"/>
</dbReference>
<evidence type="ECO:0000256" key="6">
    <source>
        <dbReference type="SAM" id="Phobius"/>
    </source>
</evidence>